<dbReference type="InterPro" id="IPR051057">
    <property type="entry name" value="PI-PLC_domain"/>
</dbReference>
<organism evidence="2 3">
    <name type="scientific">Ceratocystis pirilliformis</name>
    <dbReference type="NCBI Taxonomy" id="259994"/>
    <lineage>
        <taxon>Eukaryota</taxon>
        <taxon>Fungi</taxon>
        <taxon>Dikarya</taxon>
        <taxon>Ascomycota</taxon>
        <taxon>Pezizomycotina</taxon>
        <taxon>Sordariomycetes</taxon>
        <taxon>Hypocreomycetidae</taxon>
        <taxon>Microascales</taxon>
        <taxon>Ceratocystidaceae</taxon>
        <taxon>Ceratocystis</taxon>
    </lineage>
</organism>
<evidence type="ECO:0000313" key="2">
    <source>
        <dbReference type="EMBL" id="KAL1899330.1"/>
    </source>
</evidence>
<gene>
    <name evidence="2" type="ORF">Cpir12675_001528</name>
</gene>
<name>A0ABR3ZG03_9PEZI</name>
<proteinExistence type="predicted"/>
<protein>
    <recommendedName>
        <fullName evidence="1">Phosphatidylinositol-specific phospholipase C X domain-containing protein</fullName>
    </recommendedName>
</protein>
<dbReference type="InterPro" id="IPR000909">
    <property type="entry name" value="PLipase_C_PInositol-sp_X_dom"/>
</dbReference>
<sequence length="379" mass="41912">MAITGILDIGNVKLAKRGYIPVINAMACPLLKTLRAVSPPSTNPFLALTQAGSYNNIDDPWSFDVSDGPYADWMYYIADNTPLSSLSIPGTHNSMTYNMDNYFLEGQNAPLDKQLAGGIRYIDITCLPVGDKLMVYHGLLETGYSLEDALTVVYDFLYQHPREAVILRLQRSTSLEKTQVFTDLLRKYLSSETPIGSRAAQYVYHRGGAETTTLPTLGEIRGKLFILQDFDSKPKGVFGLPWSSSLISSYHCKIGLGKLLVRVKWFVLRNYIGSLSGKSPKKLYITDITVSFGSKPIDVAVGDRADAGINSYLGSYLEAVTMNQLGDFILNGKRARIGVISMDFPGHKLVEQILKFNKIYQVMPLAAPATLSITRKLQV</sequence>
<reference evidence="2 3" key="1">
    <citation type="journal article" date="2024" name="IMA Fungus">
        <title>IMA Genome - F19 : A genome assembly and annotation guide to empower mycologists, including annotated draft genome sequences of Ceratocystis pirilliformis, Diaporthe australafricana, Fusarium ophioides, Paecilomyces lecythidis, and Sporothrix stenoceras.</title>
        <authorList>
            <person name="Aylward J."/>
            <person name="Wilson A.M."/>
            <person name="Visagie C.M."/>
            <person name="Spraker J."/>
            <person name="Barnes I."/>
            <person name="Buitendag C."/>
            <person name="Ceriani C."/>
            <person name="Del Mar Angel L."/>
            <person name="du Plessis D."/>
            <person name="Fuchs T."/>
            <person name="Gasser K."/>
            <person name="Kramer D."/>
            <person name="Li W."/>
            <person name="Munsamy K."/>
            <person name="Piso A."/>
            <person name="Price J.L."/>
            <person name="Sonnekus B."/>
            <person name="Thomas C."/>
            <person name="van der Nest A."/>
            <person name="van Dijk A."/>
            <person name="van Heerden A."/>
            <person name="van Vuuren N."/>
            <person name="Yilmaz N."/>
            <person name="Duong T.A."/>
            <person name="van der Merwe N.A."/>
            <person name="Wingfield M.J."/>
            <person name="Wingfield B.D."/>
        </authorList>
    </citation>
    <scope>NUCLEOTIDE SEQUENCE [LARGE SCALE GENOMIC DNA]</scope>
    <source>
        <strain evidence="2 3">CMW 12675</strain>
    </source>
</reference>
<keyword evidence="3" id="KW-1185">Reference proteome</keyword>
<evidence type="ECO:0000313" key="3">
    <source>
        <dbReference type="Proteomes" id="UP001583280"/>
    </source>
</evidence>
<accession>A0ABR3ZG03</accession>
<dbReference type="EMBL" id="JAWDJO010000024">
    <property type="protein sequence ID" value="KAL1899330.1"/>
    <property type="molecule type" value="Genomic_DNA"/>
</dbReference>
<dbReference type="Gene3D" id="3.20.20.190">
    <property type="entry name" value="Phosphatidylinositol (PI) phosphodiesterase"/>
    <property type="match status" value="1"/>
</dbReference>
<dbReference type="PROSITE" id="PS50007">
    <property type="entry name" value="PIPLC_X_DOMAIN"/>
    <property type="match status" value="1"/>
</dbReference>
<dbReference type="PANTHER" id="PTHR13593">
    <property type="match status" value="1"/>
</dbReference>
<dbReference type="Pfam" id="PF00388">
    <property type="entry name" value="PI-PLC-X"/>
    <property type="match status" value="1"/>
</dbReference>
<dbReference type="InterPro" id="IPR017946">
    <property type="entry name" value="PLC-like_Pdiesterase_TIM-brl"/>
</dbReference>
<dbReference type="Proteomes" id="UP001583280">
    <property type="component" value="Unassembled WGS sequence"/>
</dbReference>
<dbReference type="SUPFAM" id="SSF51695">
    <property type="entry name" value="PLC-like phosphodiesterases"/>
    <property type="match status" value="1"/>
</dbReference>
<dbReference type="SMART" id="SM00148">
    <property type="entry name" value="PLCXc"/>
    <property type="match status" value="1"/>
</dbReference>
<feature type="domain" description="Phosphatidylinositol-specific phospholipase C X" evidence="1">
    <location>
        <begin position="79"/>
        <end position="229"/>
    </location>
</feature>
<comment type="caution">
    <text evidence="2">The sequence shown here is derived from an EMBL/GenBank/DDBJ whole genome shotgun (WGS) entry which is preliminary data.</text>
</comment>
<dbReference type="PANTHER" id="PTHR13593:SF113">
    <property type="entry name" value="SI:DKEY-266F7.9"/>
    <property type="match status" value="1"/>
</dbReference>
<evidence type="ECO:0000259" key="1">
    <source>
        <dbReference type="SMART" id="SM00148"/>
    </source>
</evidence>